<sequence>MAFHDIIVIVLAVTVVVVATIAFIFYRQNRRDRLVRKRWSHISSDLIVILKELEPQTGTLTRRR</sequence>
<gene>
    <name evidence="2" type="ORF">F7725_013975</name>
</gene>
<dbReference type="Proteomes" id="UP000518266">
    <property type="component" value="Unassembled WGS sequence"/>
</dbReference>
<dbReference type="AlphaFoldDB" id="A0A7J5YXR2"/>
<reference evidence="2 3" key="1">
    <citation type="submission" date="2020-03" db="EMBL/GenBank/DDBJ databases">
        <title>Dissostichus mawsoni Genome sequencing and assembly.</title>
        <authorList>
            <person name="Park H."/>
        </authorList>
    </citation>
    <scope>NUCLEOTIDE SEQUENCE [LARGE SCALE GENOMIC DNA]</scope>
    <source>
        <strain evidence="2">DM0001</strain>
        <tissue evidence="2">Muscle</tissue>
    </source>
</reference>
<evidence type="ECO:0000313" key="2">
    <source>
        <dbReference type="EMBL" id="KAF3853287.1"/>
    </source>
</evidence>
<feature type="transmembrane region" description="Helical" evidence="1">
    <location>
        <begin position="6"/>
        <end position="26"/>
    </location>
</feature>
<keyword evidence="3" id="KW-1185">Reference proteome</keyword>
<accession>A0A7J5YXR2</accession>
<keyword evidence="1" id="KW-1133">Transmembrane helix</keyword>
<evidence type="ECO:0000313" key="3">
    <source>
        <dbReference type="Proteomes" id="UP000518266"/>
    </source>
</evidence>
<organism evidence="2 3">
    <name type="scientific">Dissostichus mawsoni</name>
    <name type="common">Antarctic cod</name>
    <dbReference type="NCBI Taxonomy" id="36200"/>
    <lineage>
        <taxon>Eukaryota</taxon>
        <taxon>Metazoa</taxon>
        <taxon>Chordata</taxon>
        <taxon>Craniata</taxon>
        <taxon>Vertebrata</taxon>
        <taxon>Euteleostomi</taxon>
        <taxon>Actinopterygii</taxon>
        <taxon>Neopterygii</taxon>
        <taxon>Teleostei</taxon>
        <taxon>Neoteleostei</taxon>
        <taxon>Acanthomorphata</taxon>
        <taxon>Eupercaria</taxon>
        <taxon>Perciformes</taxon>
        <taxon>Notothenioidei</taxon>
        <taxon>Nototheniidae</taxon>
        <taxon>Dissostichus</taxon>
    </lineage>
</organism>
<dbReference type="EMBL" id="JAAKFY010000008">
    <property type="protein sequence ID" value="KAF3853287.1"/>
    <property type="molecule type" value="Genomic_DNA"/>
</dbReference>
<protein>
    <submittedName>
        <fullName evidence="2">Uncharacterized protein</fullName>
    </submittedName>
</protein>
<keyword evidence="1" id="KW-0812">Transmembrane</keyword>
<keyword evidence="1" id="KW-0472">Membrane</keyword>
<comment type="caution">
    <text evidence="2">The sequence shown here is derived from an EMBL/GenBank/DDBJ whole genome shotgun (WGS) entry which is preliminary data.</text>
</comment>
<proteinExistence type="predicted"/>
<name>A0A7J5YXR2_DISMA</name>
<evidence type="ECO:0000256" key="1">
    <source>
        <dbReference type="SAM" id="Phobius"/>
    </source>
</evidence>